<dbReference type="GO" id="GO:0006869">
    <property type="term" value="P:lipid transport"/>
    <property type="evidence" value="ECO:0007669"/>
    <property type="project" value="UniProtKB-KW"/>
</dbReference>
<dbReference type="PANTHER" id="PTHR42870:SF1">
    <property type="entry name" value="NON-SPECIFIC LIPID-TRANSFER PROTEIN-LIKE 2"/>
    <property type="match status" value="1"/>
</dbReference>
<dbReference type="Gene3D" id="3.40.47.10">
    <property type="match status" value="1"/>
</dbReference>
<evidence type="ECO:0000256" key="5">
    <source>
        <dbReference type="ARBA" id="ARBA00023121"/>
    </source>
</evidence>
<dbReference type="Proteomes" id="UP000197361">
    <property type="component" value="Unassembled WGS sequence"/>
</dbReference>
<evidence type="ECO:0000256" key="2">
    <source>
        <dbReference type="ARBA" id="ARBA00022448"/>
    </source>
</evidence>
<keyword evidence="2" id="KW-0813">Transport</keyword>
<dbReference type="InterPro" id="IPR055140">
    <property type="entry name" value="Thiolase_C_2"/>
</dbReference>
<evidence type="ECO:0000256" key="4">
    <source>
        <dbReference type="ARBA" id="ARBA00023055"/>
    </source>
</evidence>
<dbReference type="OrthoDB" id="9785768at2"/>
<feature type="domain" description="Thiolase C-terminal" evidence="8">
    <location>
        <begin position="243"/>
        <end position="376"/>
    </location>
</feature>
<dbReference type="InterPro" id="IPR020613">
    <property type="entry name" value="Thiolase_CS"/>
</dbReference>
<keyword evidence="4" id="KW-0445">Lipid transport</keyword>
<dbReference type="SUPFAM" id="SSF53901">
    <property type="entry name" value="Thiolase-like"/>
    <property type="match status" value="2"/>
</dbReference>
<keyword evidence="3" id="KW-0808">Transferase</keyword>
<dbReference type="EC" id="2.3.1.176" evidence="1"/>
<evidence type="ECO:0000313" key="9">
    <source>
        <dbReference type="EMBL" id="OWQ96812.1"/>
    </source>
</evidence>
<dbReference type="GO" id="GO:0003988">
    <property type="term" value="F:acetyl-CoA C-acyltransferase activity"/>
    <property type="evidence" value="ECO:0007669"/>
    <property type="project" value="UniProtKB-ARBA"/>
</dbReference>
<evidence type="ECO:0000259" key="8">
    <source>
        <dbReference type="Pfam" id="PF22691"/>
    </source>
</evidence>
<proteinExistence type="predicted"/>
<dbReference type="InterPro" id="IPR002155">
    <property type="entry name" value="Thiolase"/>
</dbReference>
<dbReference type="CDD" id="cd00829">
    <property type="entry name" value="SCP-x_thiolase"/>
    <property type="match status" value="1"/>
</dbReference>
<dbReference type="AlphaFoldDB" id="A0A246JW77"/>
<keyword evidence="5" id="KW-0446">Lipid-binding</keyword>
<dbReference type="InterPro" id="IPR020616">
    <property type="entry name" value="Thiolase_N"/>
</dbReference>
<feature type="domain" description="Thiolase N-terminal" evidence="7">
    <location>
        <begin position="4"/>
        <end position="183"/>
    </location>
</feature>
<keyword evidence="10" id="KW-1185">Reference proteome</keyword>
<evidence type="ECO:0000256" key="6">
    <source>
        <dbReference type="ARBA" id="ARBA00032316"/>
    </source>
</evidence>
<dbReference type="Pfam" id="PF00108">
    <property type="entry name" value="Thiolase_N"/>
    <property type="match status" value="1"/>
</dbReference>
<evidence type="ECO:0000256" key="1">
    <source>
        <dbReference type="ARBA" id="ARBA00012352"/>
    </source>
</evidence>
<dbReference type="RefSeq" id="WP_088440667.1">
    <property type="nucleotide sequence ID" value="NZ_BMMC01000014.1"/>
</dbReference>
<gene>
    <name evidence="9" type="ORF">CDQ92_06715</name>
</gene>
<dbReference type="PROSITE" id="PS00737">
    <property type="entry name" value="THIOLASE_2"/>
    <property type="match status" value="1"/>
</dbReference>
<name>A0A246JW77_9SPHN</name>
<evidence type="ECO:0000259" key="7">
    <source>
        <dbReference type="Pfam" id="PF00108"/>
    </source>
</evidence>
<dbReference type="InterPro" id="IPR016039">
    <property type="entry name" value="Thiolase-like"/>
</dbReference>
<protein>
    <recommendedName>
        <fullName evidence="1">propanoyl-CoA C-acyltransferase</fullName>
        <ecNumber evidence="1">2.3.1.176</ecNumber>
    </recommendedName>
    <alternativeName>
        <fullName evidence="6">Propanoyl-CoA C-acyltransferase</fullName>
    </alternativeName>
</protein>
<evidence type="ECO:0000313" key="10">
    <source>
        <dbReference type="Proteomes" id="UP000197361"/>
    </source>
</evidence>
<comment type="caution">
    <text evidence="9">The sequence shown here is derived from an EMBL/GenBank/DDBJ whole genome shotgun (WGS) entry which is preliminary data.</text>
</comment>
<sequence>MNDVYITGIEMIAFGRYPHRTPASLGAEAVLGALDDAGITVHDIQTAYCGCVFQTMVGQKIFQQIGQTGIPIANVSNACATGATAVREAWMAVRTGDYDIALAVGVEQMTGMGMLGAARQSAIPIEGLMGSTSMPATFAEAGREYAAKYGTSFAQFAKVSVKNHHHATMNPKAVLRKETPLEMVMEAEMIAYPNTKLMCSINVDGAAAVVLMSGKKVRELGLMDRAIRIRASALASDPWQQRNPQMPDINTATQLAAARAYEMAGIDAKDLDLVELHDCFATAELLHYENLQLCGAGEANDMIDSGATALGGRIPVNVSGGLLSKGHPIGATGVANLYELSLHLRGDAGARQVEGARMGLAHVVGLGTCSAVHILEKA</sequence>
<organism evidence="9 10">
    <name type="scientific">Sphingopyxis bauzanensis</name>
    <dbReference type="NCBI Taxonomy" id="651663"/>
    <lineage>
        <taxon>Bacteria</taxon>
        <taxon>Pseudomonadati</taxon>
        <taxon>Pseudomonadota</taxon>
        <taxon>Alphaproteobacteria</taxon>
        <taxon>Sphingomonadales</taxon>
        <taxon>Sphingomonadaceae</taxon>
        <taxon>Sphingopyxis</taxon>
    </lineage>
</organism>
<dbReference type="GO" id="GO:0008289">
    <property type="term" value="F:lipid binding"/>
    <property type="evidence" value="ECO:0007669"/>
    <property type="project" value="UniProtKB-KW"/>
</dbReference>
<dbReference type="Pfam" id="PF22691">
    <property type="entry name" value="Thiolase_C_1"/>
    <property type="match status" value="1"/>
</dbReference>
<reference evidence="9 10" key="1">
    <citation type="journal article" date="2010" name="Int. J. Syst. Evol. Microbiol.">
        <title>Sphingopyxis bauzanensis sp. nov., a psychrophilic bacterium isolated from soil.</title>
        <authorList>
            <person name="Zhang D.C."/>
            <person name="Liu H.C."/>
            <person name="Xin Y.H."/>
            <person name="Zhou Y.G."/>
            <person name="Schinner F."/>
            <person name="Margesin R."/>
        </authorList>
    </citation>
    <scope>NUCLEOTIDE SEQUENCE [LARGE SCALE GENOMIC DNA]</scope>
    <source>
        <strain evidence="9 10">DSM 22271</strain>
    </source>
</reference>
<dbReference type="PIRSF" id="PIRSF000429">
    <property type="entry name" value="Ac-CoA_Ac_transf"/>
    <property type="match status" value="1"/>
</dbReference>
<evidence type="ECO:0000256" key="3">
    <source>
        <dbReference type="ARBA" id="ARBA00022679"/>
    </source>
</evidence>
<accession>A0A246JW77</accession>
<dbReference type="PANTHER" id="PTHR42870">
    <property type="entry name" value="ACETYL-COA C-ACETYLTRANSFERASE"/>
    <property type="match status" value="1"/>
</dbReference>
<dbReference type="EMBL" id="NISK01000002">
    <property type="protein sequence ID" value="OWQ96812.1"/>
    <property type="molecule type" value="Genomic_DNA"/>
</dbReference>